<name>A0A6J4D1Z2_9HELI</name>
<reference evidence="2 3" key="1">
    <citation type="submission" date="2019-06" db="EMBL/GenBank/DDBJ databases">
        <title>Complete genome sequence of Helicobacter suis SNTW101c.</title>
        <authorList>
            <person name="Rimbara E."/>
            <person name="Suzuki M."/>
            <person name="Matsui H."/>
            <person name="Nakamura M."/>
            <person name="Mori S."/>
            <person name="Shibayama K."/>
        </authorList>
    </citation>
    <scope>NUCLEOTIDE SEQUENCE [LARGE SCALE GENOMIC DNA]</scope>
    <source>
        <strain evidence="2 3">SNTW101c</strain>
    </source>
</reference>
<gene>
    <name evidence="1" type="ORF">NHP190020_15280</name>
    <name evidence="2" type="ORF">SNTW_14650</name>
</gene>
<evidence type="ECO:0000313" key="2">
    <source>
        <dbReference type="EMBL" id="BCD70820.1"/>
    </source>
</evidence>
<dbReference type="RefSeq" id="WP_064429907.1">
    <property type="nucleotide sequence ID" value="NZ_AP019774.1"/>
</dbReference>
<keyword evidence="4" id="KW-1185">Reference proteome</keyword>
<reference evidence="1 4" key="2">
    <citation type="submission" date="2020-04" db="EMBL/GenBank/DDBJ databases">
        <title>Genomic analysis of gastric non-Helicobacter pylori Helicobacters isolated in Japan.</title>
        <authorList>
            <person name="Suzuki M."/>
            <person name="Rimbara E."/>
        </authorList>
    </citation>
    <scope>NUCLEOTIDE SEQUENCE [LARGE SCALE GENOMIC DNA]</scope>
    <source>
        <strain evidence="1 4">NHP19-0020</strain>
    </source>
</reference>
<dbReference type="Proteomes" id="UP000509742">
    <property type="component" value="Chromosome"/>
</dbReference>
<dbReference type="EMBL" id="AP023036">
    <property type="protein sequence ID" value="BCD46489.1"/>
    <property type="molecule type" value="Genomic_DNA"/>
</dbReference>
<dbReference type="Proteomes" id="UP000317935">
    <property type="component" value="Chromosome"/>
</dbReference>
<accession>A0A6J4D1Z2</accession>
<organism evidence="2 3">
    <name type="scientific">Helicobacter suis</name>
    <dbReference type="NCBI Taxonomy" id="104628"/>
    <lineage>
        <taxon>Bacteria</taxon>
        <taxon>Pseudomonadati</taxon>
        <taxon>Campylobacterota</taxon>
        <taxon>Epsilonproteobacteria</taxon>
        <taxon>Campylobacterales</taxon>
        <taxon>Helicobacteraceae</taxon>
        <taxon>Helicobacter</taxon>
    </lineage>
</organism>
<evidence type="ECO:0000313" key="3">
    <source>
        <dbReference type="Proteomes" id="UP000317935"/>
    </source>
</evidence>
<evidence type="ECO:0000313" key="1">
    <source>
        <dbReference type="EMBL" id="BCD46489.1"/>
    </source>
</evidence>
<dbReference type="EMBL" id="AP019774">
    <property type="protein sequence ID" value="BCD70820.1"/>
    <property type="molecule type" value="Genomic_DNA"/>
</dbReference>
<evidence type="ECO:0000313" key="4">
    <source>
        <dbReference type="Proteomes" id="UP000509742"/>
    </source>
</evidence>
<dbReference type="AlphaFoldDB" id="A0A6J4D1Z2"/>
<protein>
    <submittedName>
        <fullName evidence="2">Uncharacterized protein</fullName>
    </submittedName>
</protein>
<sequence>MLFALLKSPTNKICLFLICILLSIPKLYGMHFSEHMRYNLGFNLFIMDHEGSTTYWPNTNTTLNTRLTPEIGFAFNTKNVEQKIMVGAFFFQNIHNYKLNFPSKWGPTLYYQAKGRAFNFFGGIFPRKYLNGHYPLNVFAPYYWFIDPNARGFLVQYKPIKDPYKSTSLEGEFMLDWFGGNCYICKFGHNNLGNGMDRFSFMGYTELSTLKGFLIFGGNAEYFHVEDQYLLNWPNTSGSISTGSVYLLDRLYYQAYAKTNLINAAPFMEKLDFSIGVLGNLERLRRIGLSVPFRVGTGLFMDTHMQYKGFGIYDMFFASRQGEDFHYKEYNDIYIDKICSSSSNYCPTPIYRGVPFFQAPLYNRLDIYYEFRSSFATIRTQFVYNTMSNYHTTQSSYQVYFTVALDSYDLLNYVLRKIHR</sequence>
<dbReference type="GeneID" id="56928925"/>
<proteinExistence type="predicted"/>